<keyword evidence="7" id="KW-0732">Signal</keyword>
<dbReference type="Gene3D" id="3.30.2010.10">
    <property type="entry name" value="Metalloproteases ('zincins'), catalytic domain"/>
    <property type="match status" value="1"/>
</dbReference>
<keyword evidence="4 6" id="KW-0862">Zinc</keyword>
<feature type="chain" id="PRO_5045301696" evidence="7">
    <location>
        <begin position="22"/>
        <end position="249"/>
    </location>
</feature>
<evidence type="ECO:0000313" key="9">
    <source>
        <dbReference type="EMBL" id="MFH7566404.1"/>
    </source>
</evidence>
<keyword evidence="3 6" id="KW-0378">Hydrolase</keyword>
<dbReference type="Proteomes" id="UP001610706">
    <property type="component" value="Unassembled WGS sequence"/>
</dbReference>
<keyword evidence="10" id="KW-1185">Reference proteome</keyword>
<evidence type="ECO:0000256" key="3">
    <source>
        <dbReference type="ARBA" id="ARBA00022801"/>
    </source>
</evidence>
<evidence type="ECO:0000313" key="10">
    <source>
        <dbReference type="Proteomes" id="UP001610706"/>
    </source>
</evidence>
<accession>A0ABW7P4V8</accession>
<dbReference type="Pfam" id="PF01435">
    <property type="entry name" value="Peptidase_M48"/>
    <property type="match status" value="1"/>
</dbReference>
<dbReference type="EC" id="3.4.-.-" evidence="9"/>
<dbReference type="PROSITE" id="PS51257">
    <property type="entry name" value="PROKAR_LIPOPROTEIN"/>
    <property type="match status" value="1"/>
</dbReference>
<evidence type="ECO:0000256" key="6">
    <source>
        <dbReference type="RuleBase" id="RU003983"/>
    </source>
</evidence>
<sequence length="249" mass="26154">MKKTVIAALVAVAGLSGCVSNGGGYMDAGLTAFKGVTLSKQELQAQASLSARQMDAQNKLSAKNSRYSQRLARLTKGLTSVDGTPLNFAVYEADEINAFAMPDGTVRVYSGLMDIMDDGELMAVIGHEIGHVKFEHSLNQFKTAYLTEAAKKAAVATGGTVGQLAASQYGDIGTKFLSAQFSQKDELESDAYGVEVLCQQGMDPYAAVRAQQKLMKHGGNGGGLFSSHPATQTRIEKAQQAAANASCSG</sequence>
<dbReference type="InterPro" id="IPR001915">
    <property type="entry name" value="Peptidase_M48"/>
</dbReference>
<organism evidence="9 10">
    <name type="scientific">Oceanimonas smirnovii</name>
    <dbReference type="NCBI Taxonomy" id="264574"/>
    <lineage>
        <taxon>Bacteria</taxon>
        <taxon>Pseudomonadati</taxon>
        <taxon>Pseudomonadota</taxon>
        <taxon>Gammaproteobacteria</taxon>
        <taxon>Aeromonadales</taxon>
        <taxon>Aeromonadaceae</taxon>
        <taxon>Oceanimonas</taxon>
    </lineage>
</organism>
<keyword evidence="1 6" id="KW-0645">Protease</keyword>
<evidence type="ECO:0000256" key="4">
    <source>
        <dbReference type="ARBA" id="ARBA00022833"/>
    </source>
</evidence>
<keyword evidence="2" id="KW-0479">Metal-binding</keyword>
<dbReference type="InterPro" id="IPR051156">
    <property type="entry name" value="Mito/Outer_Membr_Metalloprot"/>
</dbReference>
<dbReference type="PANTHER" id="PTHR22726">
    <property type="entry name" value="METALLOENDOPEPTIDASE OMA1"/>
    <property type="match status" value="1"/>
</dbReference>
<name>A0ABW7P4V8_9GAMM</name>
<evidence type="ECO:0000256" key="1">
    <source>
        <dbReference type="ARBA" id="ARBA00022670"/>
    </source>
</evidence>
<dbReference type="CDD" id="cd07334">
    <property type="entry name" value="M48C_loiP_like"/>
    <property type="match status" value="1"/>
</dbReference>
<evidence type="ECO:0000259" key="8">
    <source>
        <dbReference type="Pfam" id="PF01435"/>
    </source>
</evidence>
<gene>
    <name evidence="9" type="ORF">AB9R89_13890</name>
</gene>
<reference evidence="9 10" key="1">
    <citation type="submission" date="2024-08" db="EMBL/GenBank/DDBJ databases">
        <title>Oceanimonas smirnovii Genome sequencing and assembly.</title>
        <authorList>
            <person name="Tang B."/>
        </authorList>
    </citation>
    <scope>NUCLEOTIDE SEQUENCE [LARGE SCALE GENOMIC DNA]</scope>
    <source>
        <strain evidence="9 10">OS2020-119</strain>
    </source>
</reference>
<dbReference type="GO" id="GO:0016787">
    <property type="term" value="F:hydrolase activity"/>
    <property type="evidence" value="ECO:0007669"/>
    <property type="project" value="UniProtKB-KW"/>
</dbReference>
<comment type="similarity">
    <text evidence="6">Belongs to the peptidase M48 family.</text>
</comment>
<feature type="signal peptide" evidence="7">
    <location>
        <begin position="1"/>
        <end position="21"/>
    </location>
</feature>
<evidence type="ECO:0000256" key="2">
    <source>
        <dbReference type="ARBA" id="ARBA00022723"/>
    </source>
</evidence>
<dbReference type="EMBL" id="JBGFTR010000028">
    <property type="protein sequence ID" value="MFH7566404.1"/>
    <property type="molecule type" value="Genomic_DNA"/>
</dbReference>
<dbReference type="RefSeq" id="WP_395536209.1">
    <property type="nucleotide sequence ID" value="NZ_CP166302.1"/>
</dbReference>
<proteinExistence type="inferred from homology"/>
<keyword evidence="5 6" id="KW-0482">Metalloprotease</keyword>
<evidence type="ECO:0000256" key="5">
    <source>
        <dbReference type="ARBA" id="ARBA00023049"/>
    </source>
</evidence>
<comment type="caution">
    <text evidence="9">The sequence shown here is derived from an EMBL/GenBank/DDBJ whole genome shotgun (WGS) entry which is preliminary data.</text>
</comment>
<feature type="domain" description="Peptidase M48" evidence="8">
    <location>
        <begin position="86"/>
        <end position="240"/>
    </location>
</feature>
<dbReference type="PANTHER" id="PTHR22726:SF8">
    <property type="entry name" value="METALLOPROTEASE YCAL"/>
    <property type="match status" value="1"/>
</dbReference>
<comment type="cofactor">
    <cofactor evidence="6">
        <name>Zn(2+)</name>
        <dbReference type="ChEBI" id="CHEBI:29105"/>
    </cofactor>
    <text evidence="6">Binds 1 zinc ion per subunit.</text>
</comment>
<evidence type="ECO:0000256" key="7">
    <source>
        <dbReference type="SAM" id="SignalP"/>
    </source>
</evidence>
<protein>
    <submittedName>
        <fullName evidence="9">M48 family metallopeptidase</fullName>
        <ecNumber evidence="9">3.4.-.-</ecNumber>
    </submittedName>
</protein>